<dbReference type="InterPro" id="IPR003593">
    <property type="entry name" value="AAA+_ATPase"/>
</dbReference>
<dbReference type="InterPro" id="IPR050086">
    <property type="entry name" value="MetN_ABC_transporter-like"/>
</dbReference>
<evidence type="ECO:0000256" key="1">
    <source>
        <dbReference type="ARBA" id="ARBA00022448"/>
    </source>
</evidence>
<keyword evidence="10" id="KW-1185">Reference proteome</keyword>
<dbReference type="SUPFAM" id="SSF52540">
    <property type="entry name" value="P-loop containing nucleoside triphosphate hydrolases"/>
    <property type="match status" value="1"/>
</dbReference>
<evidence type="ECO:0000256" key="4">
    <source>
        <dbReference type="ARBA" id="ARBA00022840"/>
    </source>
</evidence>
<evidence type="ECO:0000256" key="5">
    <source>
        <dbReference type="ARBA" id="ARBA00022885"/>
    </source>
</evidence>
<comment type="caution">
    <text evidence="9">The sequence shown here is derived from an EMBL/GenBank/DDBJ whole genome shotgun (WGS) entry which is preliminary data.</text>
</comment>
<dbReference type="Pfam" id="PF00005">
    <property type="entry name" value="ABC_tran"/>
    <property type="match status" value="1"/>
</dbReference>
<evidence type="ECO:0000256" key="6">
    <source>
        <dbReference type="ARBA" id="ARBA00022967"/>
    </source>
</evidence>
<dbReference type="CDD" id="cd03256">
    <property type="entry name" value="ABC_PhnC_transporter"/>
    <property type="match status" value="1"/>
</dbReference>
<evidence type="ECO:0000313" key="10">
    <source>
        <dbReference type="Proteomes" id="UP000601522"/>
    </source>
</evidence>
<dbReference type="EMBL" id="JACRTK010000003">
    <property type="protein sequence ID" value="MBC8590940.1"/>
    <property type="molecule type" value="Genomic_DNA"/>
</dbReference>
<dbReference type="GO" id="GO:0016887">
    <property type="term" value="F:ATP hydrolysis activity"/>
    <property type="evidence" value="ECO:0007669"/>
    <property type="project" value="InterPro"/>
</dbReference>
<keyword evidence="2" id="KW-1003">Cell membrane</keyword>
<evidence type="ECO:0000256" key="7">
    <source>
        <dbReference type="ARBA" id="ARBA00023136"/>
    </source>
</evidence>
<dbReference type="RefSeq" id="WP_249323779.1">
    <property type="nucleotide sequence ID" value="NZ_JACRTK010000003.1"/>
</dbReference>
<dbReference type="InterPro" id="IPR027417">
    <property type="entry name" value="P-loop_NTPase"/>
</dbReference>
<name>A0A926IMZ0_9FIRM</name>
<accession>A0A926IMZ0</accession>
<dbReference type="AlphaFoldDB" id="A0A926IMZ0"/>
<keyword evidence="1" id="KW-0813">Transport</keyword>
<evidence type="ECO:0000259" key="8">
    <source>
        <dbReference type="PROSITE" id="PS50893"/>
    </source>
</evidence>
<keyword evidence="6" id="KW-1278">Translocase</keyword>
<dbReference type="NCBIfam" id="TIGR02315">
    <property type="entry name" value="ABC_phnC"/>
    <property type="match status" value="1"/>
</dbReference>
<evidence type="ECO:0000256" key="2">
    <source>
        <dbReference type="ARBA" id="ARBA00022475"/>
    </source>
</evidence>
<proteinExistence type="predicted"/>
<dbReference type="PROSITE" id="PS00211">
    <property type="entry name" value="ABC_TRANSPORTER_1"/>
    <property type="match status" value="1"/>
</dbReference>
<dbReference type="PANTHER" id="PTHR43166">
    <property type="entry name" value="AMINO ACID IMPORT ATP-BINDING PROTEIN"/>
    <property type="match status" value="1"/>
</dbReference>
<keyword evidence="4 9" id="KW-0067">ATP-binding</keyword>
<evidence type="ECO:0000313" key="9">
    <source>
        <dbReference type="EMBL" id="MBC8590940.1"/>
    </source>
</evidence>
<protein>
    <submittedName>
        <fullName evidence="9">Phosphonate ABC transporter ATP-binding protein</fullName>
    </submittedName>
</protein>
<keyword evidence="3" id="KW-0547">Nucleotide-binding</keyword>
<dbReference type="SMART" id="SM00382">
    <property type="entry name" value="AAA"/>
    <property type="match status" value="1"/>
</dbReference>
<dbReference type="InterPro" id="IPR012693">
    <property type="entry name" value="ABC_transpr_PhnC"/>
</dbReference>
<reference evidence="9 10" key="1">
    <citation type="submission" date="2020-08" db="EMBL/GenBank/DDBJ databases">
        <title>Genome public.</title>
        <authorList>
            <person name="Liu C."/>
            <person name="Sun Q."/>
        </authorList>
    </citation>
    <scope>NUCLEOTIDE SEQUENCE [LARGE SCALE GENOMIC DNA]</scope>
    <source>
        <strain evidence="9 10">NSJ-26</strain>
    </source>
</reference>
<sequence>MLKFENTRVSYDGKALALDDINLVVEQGEFVGIIGSSGSGKSTLLKTINLLVRPSSGKIYFDGKDITKLNNKELRSLRRNIGFVFQDYNLVDRSLVLDNVLIGRLGYKSSFKSFFGIFTDEEYESATTALKQVGLGEKIFERADQLSGGQKQRVAIAKTLCQRPKIILADEPVASLDISTSQTVMDYFKKVNEKKNMTILINLHDVNLAKKYCHRIVALRKGKIIFDGKAGDLSDEILKTIYD</sequence>
<organism evidence="9 10">
    <name type="scientific">Wansuia hejianensis</name>
    <dbReference type="NCBI Taxonomy" id="2763667"/>
    <lineage>
        <taxon>Bacteria</taxon>
        <taxon>Bacillati</taxon>
        <taxon>Bacillota</taxon>
        <taxon>Clostridia</taxon>
        <taxon>Lachnospirales</taxon>
        <taxon>Lachnospiraceae</taxon>
        <taxon>Wansuia</taxon>
    </lineage>
</organism>
<evidence type="ECO:0000256" key="3">
    <source>
        <dbReference type="ARBA" id="ARBA00022741"/>
    </source>
</evidence>
<dbReference type="Proteomes" id="UP000601522">
    <property type="component" value="Unassembled WGS sequence"/>
</dbReference>
<dbReference type="Gene3D" id="3.40.50.300">
    <property type="entry name" value="P-loop containing nucleotide triphosphate hydrolases"/>
    <property type="match status" value="1"/>
</dbReference>
<dbReference type="InterPro" id="IPR017871">
    <property type="entry name" value="ABC_transporter-like_CS"/>
</dbReference>
<dbReference type="PANTHER" id="PTHR43166:SF6">
    <property type="entry name" value="PHOSPHONATES IMPORT ATP-BINDING PROTEIN PHNC"/>
    <property type="match status" value="1"/>
</dbReference>
<dbReference type="InterPro" id="IPR003439">
    <property type="entry name" value="ABC_transporter-like_ATP-bd"/>
</dbReference>
<dbReference type="FunFam" id="3.40.50.300:FF:000134">
    <property type="entry name" value="Iron-enterobactin ABC transporter ATP-binding protein"/>
    <property type="match status" value="1"/>
</dbReference>
<keyword evidence="5" id="KW-0918">Phosphonate transport</keyword>
<feature type="domain" description="ABC transporter" evidence="8">
    <location>
        <begin position="2"/>
        <end position="241"/>
    </location>
</feature>
<gene>
    <name evidence="9" type="primary">phnC</name>
    <name evidence="9" type="ORF">H8689_07420</name>
</gene>
<keyword evidence="7" id="KW-0472">Membrane</keyword>
<dbReference type="GO" id="GO:0005524">
    <property type="term" value="F:ATP binding"/>
    <property type="evidence" value="ECO:0007669"/>
    <property type="project" value="UniProtKB-KW"/>
</dbReference>
<dbReference type="GO" id="GO:0016020">
    <property type="term" value="C:membrane"/>
    <property type="evidence" value="ECO:0007669"/>
    <property type="project" value="InterPro"/>
</dbReference>
<dbReference type="PROSITE" id="PS50893">
    <property type="entry name" value="ABC_TRANSPORTER_2"/>
    <property type="match status" value="1"/>
</dbReference>
<dbReference type="GO" id="GO:0015416">
    <property type="term" value="F:ABC-type phosphonate transporter activity"/>
    <property type="evidence" value="ECO:0007669"/>
    <property type="project" value="InterPro"/>
</dbReference>